<keyword evidence="1" id="KW-0812">Transmembrane</keyword>
<reference evidence="2" key="1">
    <citation type="submission" date="2020-05" db="EMBL/GenBank/DDBJ databases">
        <title>Mycena genomes resolve the evolution of fungal bioluminescence.</title>
        <authorList>
            <person name="Tsai I.J."/>
        </authorList>
    </citation>
    <scope>NUCLEOTIDE SEQUENCE</scope>
    <source>
        <strain evidence="2">171206Taipei</strain>
    </source>
</reference>
<gene>
    <name evidence="2" type="ORF">MIND_01073200</name>
</gene>
<protein>
    <submittedName>
        <fullName evidence="2">Uncharacterized protein</fullName>
    </submittedName>
</protein>
<dbReference type="AlphaFoldDB" id="A0A8H6VYW4"/>
<comment type="caution">
    <text evidence="2">The sequence shown here is derived from an EMBL/GenBank/DDBJ whole genome shotgun (WGS) entry which is preliminary data.</text>
</comment>
<sequence>MSDSEASSPSTYLDDTPSSTNFVEDVLVTSADERDSALPLVPWRSGADNLDLLRRNTYYAYVGHNNWLAARQAQQRPLRLRRKVIVRRQTYTIVDEVGISRDFFLIIALCFSLAVLMIIFLRPIALELLWYYID</sequence>
<keyword evidence="3" id="KW-1185">Reference proteome</keyword>
<dbReference type="Proteomes" id="UP000636479">
    <property type="component" value="Unassembled WGS sequence"/>
</dbReference>
<evidence type="ECO:0000256" key="1">
    <source>
        <dbReference type="SAM" id="Phobius"/>
    </source>
</evidence>
<proteinExistence type="predicted"/>
<evidence type="ECO:0000313" key="3">
    <source>
        <dbReference type="Proteomes" id="UP000636479"/>
    </source>
</evidence>
<organism evidence="2 3">
    <name type="scientific">Mycena indigotica</name>
    <dbReference type="NCBI Taxonomy" id="2126181"/>
    <lineage>
        <taxon>Eukaryota</taxon>
        <taxon>Fungi</taxon>
        <taxon>Dikarya</taxon>
        <taxon>Basidiomycota</taxon>
        <taxon>Agaricomycotina</taxon>
        <taxon>Agaricomycetes</taxon>
        <taxon>Agaricomycetidae</taxon>
        <taxon>Agaricales</taxon>
        <taxon>Marasmiineae</taxon>
        <taxon>Mycenaceae</taxon>
        <taxon>Mycena</taxon>
    </lineage>
</organism>
<keyword evidence="1" id="KW-0472">Membrane</keyword>
<dbReference type="OrthoDB" id="3022434at2759"/>
<dbReference type="GeneID" id="59349823"/>
<dbReference type="RefSeq" id="XP_037216701.1">
    <property type="nucleotide sequence ID" value="XM_037367307.1"/>
</dbReference>
<keyword evidence="1" id="KW-1133">Transmembrane helix</keyword>
<feature type="transmembrane region" description="Helical" evidence="1">
    <location>
        <begin position="103"/>
        <end position="133"/>
    </location>
</feature>
<evidence type="ECO:0000313" key="2">
    <source>
        <dbReference type="EMBL" id="KAF7295338.1"/>
    </source>
</evidence>
<accession>A0A8H6VYW4</accession>
<name>A0A8H6VYW4_9AGAR</name>
<dbReference type="EMBL" id="JACAZF010000009">
    <property type="protein sequence ID" value="KAF7295338.1"/>
    <property type="molecule type" value="Genomic_DNA"/>
</dbReference>